<evidence type="ECO:0000256" key="1">
    <source>
        <dbReference type="ARBA" id="ARBA00001974"/>
    </source>
</evidence>
<dbReference type="Gene3D" id="3.30.560.10">
    <property type="entry name" value="Glucose Oxidase, domain 3"/>
    <property type="match status" value="1"/>
</dbReference>
<dbReference type="Proteomes" id="UP000807769">
    <property type="component" value="Unassembled WGS sequence"/>
</dbReference>
<reference evidence="5" key="1">
    <citation type="journal article" date="2020" name="New Phytol.">
        <title>Comparative genomics reveals dynamic genome evolution in host specialist ectomycorrhizal fungi.</title>
        <authorList>
            <person name="Lofgren L.A."/>
            <person name="Nguyen N.H."/>
            <person name="Vilgalys R."/>
            <person name="Ruytinx J."/>
            <person name="Liao H.L."/>
            <person name="Branco S."/>
            <person name="Kuo A."/>
            <person name="LaButti K."/>
            <person name="Lipzen A."/>
            <person name="Andreopoulos W."/>
            <person name="Pangilinan J."/>
            <person name="Riley R."/>
            <person name="Hundley H."/>
            <person name="Na H."/>
            <person name="Barry K."/>
            <person name="Grigoriev I.V."/>
            <person name="Stajich J.E."/>
            <person name="Kennedy P.G."/>
        </authorList>
    </citation>
    <scope>NUCLEOTIDE SEQUENCE</scope>
    <source>
        <strain evidence="5">MN1</strain>
    </source>
</reference>
<dbReference type="InterPro" id="IPR000172">
    <property type="entry name" value="GMC_OxRdtase_N"/>
</dbReference>
<feature type="binding site" evidence="3">
    <location>
        <begin position="99"/>
        <end position="102"/>
    </location>
    <ligand>
        <name>FAD</name>
        <dbReference type="ChEBI" id="CHEBI:57692"/>
    </ligand>
</feature>
<dbReference type="Pfam" id="PF00732">
    <property type="entry name" value="GMC_oxred_N"/>
    <property type="match status" value="1"/>
</dbReference>
<dbReference type="PIRSF" id="PIRSF000137">
    <property type="entry name" value="Alcohol_oxidase"/>
    <property type="match status" value="1"/>
</dbReference>
<feature type="binding site" evidence="3">
    <location>
        <position position="229"/>
    </location>
    <ligand>
        <name>FAD</name>
        <dbReference type="ChEBI" id="CHEBI:57692"/>
    </ligand>
</feature>
<dbReference type="GO" id="GO:0050660">
    <property type="term" value="F:flavin adenine dinucleotide binding"/>
    <property type="evidence" value="ECO:0007669"/>
    <property type="project" value="InterPro"/>
</dbReference>
<dbReference type="InterPro" id="IPR036188">
    <property type="entry name" value="FAD/NAD-bd_sf"/>
</dbReference>
<dbReference type="OrthoDB" id="269227at2759"/>
<dbReference type="PANTHER" id="PTHR11552">
    <property type="entry name" value="GLUCOSE-METHANOL-CHOLINE GMC OXIDOREDUCTASE"/>
    <property type="match status" value="1"/>
</dbReference>
<dbReference type="InterPro" id="IPR012132">
    <property type="entry name" value="GMC_OxRdtase"/>
</dbReference>
<dbReference type="RefSeq" id="XP_041188082.1">
    <property type="nucleotide sequence ID" value="XM_041331652.1"/>
</dbReference>
<evidence type="ECO:0000313" key="5">
    <source>
        <dbReference type="EMBL" id="KAG1807479.1"/>
    </source>
</evidence>
<keyword evidence="3" id="KW-0274">FAD</keyword>
<comment type="similarity">
    <text evidence="2">Belongs to the GMC oxidoreductase family.</text>
</comment>
<comment type="caution">
    <text evidence="5">The sequence shown here is derived from an EMBL/GenBank/DDBJ whole genome shotgun (WGS) entry which is preliminary data.</text>
</comment>
<dbReference type="Gene3D" id="3.50.50.60">
    <property type="entry name" value="FAD/NAD(P)-binding domain"/>
    <property type="match status" value="1"/>
</dbReference>
<keyword evidence="3" id="KW-0285">Flavoprotein</keyword>
<organism evidence="5 6">
    <name type="scientific">Suillus subaureus</name>
    <dbReference type="NCBI Taxonomy" id="48587"/>
    <lineage>
        <taxon>Eukaryota</taxon>
        <taxon>Fungi</taxon>
        <taxon>Dikarya</taxon>
        <taxon>Basidiomycota</taxon>
        <taxon>Agaricomycotina</taxon>
        <taxon>Agaricomycetes</taxon>
        <taxon>Agaricomycetidae</taxon>
        <taxon>Boletales</taxon>
        <taxon>Suillineae</taxon>
        <taxon>Suillaceae</taxon>
        <taxon>Suillus</taxon>
    </lineage>
</organism>
<dbReference type="GeneID" id="64625669"/>
<feature type="domain" description="Glucose-methanol-choline oxidoreductase N-terminal" evidence="4">
    <location>
        <begin position="272"/>
        <end position="286"/>
    </location>
</feature>
<dbReference type="EMBL" id="JABBWG010000043">
    <property type="protein sequence ID" value="KAG1807479.1"/>
    <property type="molecule type" value="Genomic_DNA"/>
</dbReference>
<dbReference type="PANTHER" id="PTHR11552:SF78">
    <property type="entry name" value="GLUCOSE-METHANOL-CHOLINE OXIDOREDUCTASE N-TERMINAL DOMAIN-CONTAINING PROTEIN"/>
    <property type="match status" value="1"/>
</dbReference>
<feature type="binding site" evidence="3">
    <location>
        <begin position="18"/>
        <end position="19"/>
    </location>
    <ligand>
        <name>FAD</name>
        <dbReference type="ChEBI" id="CHEBI:57692"/>
    </ligand>
</feature>
<accession>A0A9P7J886</accession>
<evidence type="ECO:0000256" key="2">
    <source>
        <dbReference type="ARBA" id="ARBA00010790"/>
    </source>
</evidence>
<dbReference type="PROSITE" id="PS00624">
    <property type="entry name" value="GMC_OXRED_2"/>
    <property type="match status" value="1"/>
</dbReference>
<dbReference type="Pfam" id="PF05199">
    <property type="entry name" value="GMC_oxred_C"/>
    <property type="match status" value="1"/>
</dbReference>
<sequence length="615" mass="67544">MAHPVLSEFDIIFAGGGTTACVVAGRLAAWDPSLRILILEGGQHTLNEAAHVQPYQYPTHHARTSTTLTFNVGNPTPRLNGRAPIVPCAHCVGGGSSVNFMVYTRAPASDFDDWGVDGWESKSLIPLMKKLETYEVQPNLPTHGYDGPIKVSSGGRKMGISEEFINVGMTYHKRPYAEDTNDLETCNTYSSYMRRYIDRTTGRRSDAAHHYVYNQAHNPNLQIWVGKRVKRVIFEDNRVVGVEFTSDPVSCPGADQSSSTVRASKLVVVSAGAFGSPTILERSGIGAEAVLKRCGIKQLVNLPGVGENYRDHNIAFIPYFAADGAITMDSVWHGNERVVQENLAQWKLDGKSLIAQNGSDAKIKWRPDDDELKAMGSAFQPRWKEFFQDRPDKAVAIFGICEGYSGSLSRLVPPRNYLVACCCTLYPVSVGSVHIKLDENGKEGIDFTTGYLDDPSDIIPLNFGYKKTREIYRRMPSYRGEVPAGHPRFPEGSAAVCGETTGPVDLNAPDIIYTAEDEEAIDRYHRDRMQTTWHSLGTCAMKPRADQGVVDARLNVYGVTNLKVADMSIAPKNVGTNTYSTALLIGEKAAMIIADDLGIPCRPNGSLWTSPRACL</sequence>
<dbReference type="SUPFAM" id="SSF54373">
    <property type="entry name" value="FAD-linked reductases, C-terminal domain"/>
    <property type="match status" value="1"/>
</dbReference>
<evidence type="ECO:0000256" key="3">
    <source>
        <dbReference type="PIRSR" id="PIRSR000137-2"/>
    </source>
</evidence>
<keyword evidence="6" id="KW-1185">Reference proteome</keyword>
<dbReference type="InterPro" id="IPR007867">
    <property type="entry name" value="GMC_OxRtase_C"/>
</dbReference>
<dbReference type="GO" id="GO:0016614">
    <property type="term" value="F:oxidoreductase activity, acting on CH-OH group of donors"/>
    <property type="evidence" value="ECO:0007669"/>
    <property type="project" value="InterPro"/>
</dbReference>
<proteinExistence type="inferred from homology"/>
<dbReference type="AlphaFoldDB" id="A0A9P7J886"/>
<comment type="cofactor">
    <cofactor evidence="1 3">
        <name>FAD</name>
        <dbReference type="ChEBI" id="CHEBI:57692"/>
    </cofactor>
</comment>
<feature type="binding site" evidence="3">
    <location>
        <begin position="533"/>
        <end position="534"/>
    </location>
    <ligand>
        <name>FAD</name>
        <dbReference type="ChEBI" id="CHEBI:57692"/>
    </ligand>
</feature>
<dbReference type="SUPFAM" id="SSF51905">
    <property type="entry name" value="FAD/NAD(P)-binding domain"/>
    <property type="match status" value="1"/>
</dbReference>
<evidence type="ECO:0000313" key="6">
    <source>
        <dbReference type="Proteomes" id="UP000807769"/>
    </source>
</evidence>
<protein>
    <submittedName>
        <fullName evidence="5">GMC oxidoreductase-domain-containing protein</fullName>
    </submittedName>
</protein>
<name>A0A9P7J886_9AGAM</name>
<evidence type="ECO:0000259" key="4">
    <source>
        <dbReference type="PROSITE" id="PS00624"/>
    </source>
</evidence>
<gene>
    <name evidence="5" type="ORF">BJ212DRAFT_1281897</name>
</gene>